<keyword evidence="2" id="KW-0378">Hydrolase</keyword>
<keyword evidence="2" id="KW-0255">Endonuclease</keyword>
<reference evidence="2 3" key="1">
    <citation type="submission" date="2021-06" db="EMBL/GenBank/DDBJ databases">
        <authorList>
            <person name="Grouzdev D.S."/>
            <person name="Koziaeva V."/>
        </authorList>
    </citation>
    <scope>NUCLEOTIDE SEQUENCE [LARGE SCALE GENOMIC DNA]</scope>
    <source>
        <strain evidence="2 3">22</strain>
    </source>
</reference>
<dbReference type="PANTHER" id="PTHR42834:SF1">
    <property type="entry name" value="ENDONUCLEASE_EXONUCLEASE_PHOSPHATASE FAMILY PROTEIN (AFU_ORTHOLOGUE AFUA_3G09210)"/>
    <property type="match status" value="1"/>
</dbReference>
<protein>
    <submittedName>
        <fullName evidence="2">Endonuclease/exonuclease/phosphatase family protein</fullName>
    </submittedName>
</protein>
<organism evidence="2 3">
    <name type="scientific">Prosthecodimorpha staleyi</name>
    <dbReference type="NCBI Taxonomy" id="2840188"/>
    <lineage>
        <taxon>Bacteria</taxon>
        <taxon>Pseudomonadati</taxon>
        <taxon>Pseudomonadota</taxon>
        <taxon>Alphaproteobacteria</taxon>
        <taxon>Hyphomicrobiales</taxon>
        <taxon>Ancalomicrobiaceae</taxon>
        <taxon>Prosthecodimorpha</taxon>
    </lineage>
</organism>
<comment type="caution">
    <text evidence="2">The sequence shown here is derived from an EMBL/GenBank/DDBJ whole genome shotgun (WGS) entry which is preliminary data.</text>
</comment>
<dbReference type="AlphaFoldDB" id="A0A947GCI1"/>
<gene>
    <name evidence="2" type="ORF">KL771_18370</name>
</gene>
<evidence type="ECO:0000313" key="2">
    <source>
        <dbReference type="EMBL" id="MBT9291438.1"/>
    </source>
</evidence>
<accession>A0A947GCI1</accession>
<dbReference type="GO" id="GO:0004519">
    <property type="term" value="F:endonuclease activity"/>
    <property type="evidence" value="ECO:0007669"/>
    <property type="project" value="UniProtKB-KW"/>
</dbReference>
<sequence>MPIRIATFNVENLMRRHTAERDRHTGAWIPDAAVGLYDHANEAEGRLIERAVQIGISDDQRQMTAQAIRDLDADIVCLQEVDDLRALRYFHDRYLKKAIDEPYEEFALLQGNDSRGIDVAVMARRGYPIKVKSHATLTYRDLNLFNDDLRRGGHTEDDRIFRRDCLEVEVEIAGKVLDIFVCHLKSMGGDRDRTMAIRRAEARAVRRIVERKYDQRARFCNWMICGDMNDYREKIAVKRTREGPPDWTPVKAEASGLDPFFADRFAINLIERLPWEERWTHWWGEGKELSQLDYIFASPALAAANPRAKPEIVRRGLPFRVPARARNPDGTPFERYPRVGFDRPKASDHCPVVIELEIPDDGRSPA</sequence>
<dbReference type="SUPFAM" id="SSF56219">
    <property type="entry name" value="DNase I-like"/>
    <property type="match status" value="1"/>
</dbReference>
<feature type="domain" description="Endonuclease/exonuclease/phosphatase" evidence="1">
    <location>
        <begin position="60"/>
        <end position="349"/>
    </location>
</feature>
<name>A0A947GCI1_9HYPH</name>
<evidence type="ECO:0000259" key="1">
    <source>
        <dbReference type="Pfam" id="PF03372"/>
    </source>
</evidence>
<dbReference type="EMBL" id="JAHHZF010000009">
    <property type="protein sequence ID" value="MBT9291438.1"/>
    <property type="molecule type" value="Genomic_DNA"/>
</dbReference>
<dbReference type="Proteomes" id="UP000766595">
    <property type="component" value="Unassembled WGS sequence"/>
</dbReference>
<keyword evidence="2" id="KW-0540">Nuclease</keyword>
<keyword evidence="3" id="KW-1185">Reference proteome</keyword>
<evidence type="ECO:0000313" key="3">
    <source>
        <dbReference type="Proteomes" id="UP000766595"/>
    </source>
</evidence>
<dbReference type="InterPro" id="IPR036691">
    <property type="entry name" value="Endo/exonu/phosph_ase_sf"/>
</dbReference>
<dbReference type="InterPro" id="IPR005135">
    <property type="entry name" value="Endo/exonuclease/phosphatase"/>
</dbReference>
<dbReference type="Gene3D" id="3.60.10.10">
    <property type="entry name" value="Endonuclease/exonuclease/phosphatase"/>
    <property type="match status" value="1"/>
</dbReference>
<proteinExistence type="predicted"/>
<dbReference type="RefSeq" id="WP_261969978.1">
    <property type="nucleotide sequence ID" value="NZ_JAHHZF010000009.1"/>
</dbReference>
<dbReference type="Pfam" id="PF03372">
    <property type="entry name" value="Exo_endo_phos"/>
    <property type="match status" value="1"/>
</dbReference>
<dbReference type="PANTHER" id="PTHR42834">
    <property type="entry name" value="ENDONUCLEASE/EXONUCLEASE/PHOSPHATASE FAMILY PROTEIN (AFU_ORTHOLOGUE AFUA_3G09210)"/>
    <property type="match status" value="1"/>
</dbReference>